<dbReference type="EMBL" id="JH413798">
    <property type="protein sequence ID" value="EHL32434.1"/>
    <property type="molecule type" value="Genomic_DNA"/>
</dbReference>
<reference evidence="1 2" key="1">
    <citation type="journal article" date="2011" name="BMC Genomics">
        <title>Insight into cross-talk between intra-amoebal pathogens.</title>
        <authorList>
            <person name="Gimenez G."/>
            <person name="Bertelli C."/>
            <person name="Moliner C."/>
            <person name="Robert C."/>
            <person name="Raoult D."/>
            <person name="Fournier P.E."/>
            <person name="Greub G."/>
        </authorList>
    </citation>
    <scope>NUCLEOTIDE SEQUENCE [LARGE SCALE GENOMIC DNA]</scope>
    <source>
        <strain evidence="1 2">LLAP12</strain>
    </source>
</reference>
<evidence type="ECO:0000313" key="1">
    <source>
        <dbReference type="EMBL" id="EHL32434.1"/>
    </source>
</evidence>
<accession>G9EJM4</accession>
<dbReference type="AlphaFoldDB" id="G9EJM4"/>
<dbReference type="InParanoid" id="G9EJM4"/>
<dbReference type="Proteomes" id="UP000002770">
    <property type="component" value="Unassembled WGS sequence"/>
</dbReference>
<dbReference type="HOGENOM" id="CLU_3272150_0_0_6"/>
<gene>
    <name evidence="1" type="ORF">LDG_5390</name>
</gene>
<name>G9EJM4_9GAMM</name>
<keyword evidence="2" id="KW-1185">Reference proteome</keyword>
<evidence type="ECO:0000313" key="2">
    <source>
        <dbReference type="Proteomes" id="UP000002770"/>
    </source>
</evidence>
<sequence>MARATMDEEFCLLFSALVDASWNEADIDELVPKGTDELDRA</sequence>
<protein>
    <submittedName>
        <fullName evidence="1">Uncharacterized protein</fullName>
    </submittedName>
</protein>
<organism evidence="1 2">
    <name type="scientific">Legionella drancourtii LLAP12</name>
    <dbReference type="NCBI Taxonomy" id="658187"/>
    <lineage>
        <taxon>Bacteria</taxon>
        <taxon>Pseudomonadati</taxon>
        <taxon>Pseudomonadota</taxon>
        <taxon>Gammaproteobacteria</taxon>
        <taxon>Legionellales</taxon>
        <taxon>Legionellaceae</taxon>
        <taxon>Legionella</taxon>
    </lineage>
</organism>
<proteinExistence type="predicted"/>
<dbReference type="STRING" id="658187.LDG_5390"/>